<evidence type="ECO:0000313" key="1">
    <source>
        <dbReference type="EMBL" id="REG85334.1"/>
    </source>
</evidence>
<dbReference type="PROSITE" id="PS51257">
    <property type="entry name" value="PROKAR_LIPOPROTEIN"/>
    <property type="match status" value="1"/>
</dbReference>
<reference evidence="1 2" key="1">
    <citation type="submission" date="2018-08" db="EMBL/GenBank/DDBJ databases">
        <title>Genomic Encyclopedia of Archaeal and Bacterial Type Strains, Phase II (KMG-II): from individual species to whole genera.</title>
        <authorList>
            <person name="Goeker M."/>
        </authorList>
    </citation>
    <scope>NUCLEOTIDE SEQUENCE [LARGE SCALE GENOMIC DNA]</scope>
    <source>
        <strain evidence="1 2">DSM 15986</strain>
    </source>
</reference>
<name>A0A3E0DQQ9_9BACT</name>
<proteinExistence type="predicted"/>
<dbReference type="OrthoDB" id="817030at2"/>
<comment type="caution">
    <text evidence="1">The sequence shown here is derived from an EMBL/GenBank/DDBJ whole genome shotgun (WGS) entry which is preliminary data.</text>
</comment>
<protein>
    <recommendedName>
        <fullName evidence="3">6-bladed beta-propeller protein</fullName>
    </recommendedName>
</protein>
<dbReference type="AlphaFoldDB" id="A0A3E0DQQ9"/>
<keyword evidence="2" id="KW-1185">Reference proteome</keyword>
<organism evidence="1 2">
    <name type="scientific">Algoriphagus antarcticus</name>
    <dbReference type="NCBI Taxonomy" id="238540"/>
    <lineage>
        <taxon>Bacteria</taxon>
        <taxon>Pseudomonadati</taxon>
        <taxon>Bacteroidota</taxon>
        <taxon>Cytophagia</taxon>
        <taxon>Cytophagales</taxon>
        <taxon>Cyclobacteriaceae</taxon>
        <taxon>Algoriphagus</taxon>
    </lineage>
</organism>
<dbReference type="RefSeq" id="WP_086543836.1">
    <property type="nucleotide sequence ID" value="NZ_MSSW01000093.1"/>
</dbReference>
<gene>
    <name evidence="1" type="ORF">C8N25_11321</name>
</gene>
<dbReference type="EMBL" id="QUNF01000013">
    <property type="protein sequence ID" value="REG85334.1"/>
    <property type="molecule type" value="Genomic_DNA"/>
</dbReference>
<dbReference type="Proteomes" id="UP000256405">
    <property type="component" value="Unassembled WGS sequence"/>
</dbReference>
<sequence length="396" mass="44882">MKIQVLSTFLILLFFSCQTKDNQSENSSNELPSYKLETLDSVTVSGILAKIFMFQTADEDHIIFRDGASSDVYLFDRDGNPTDKWDKTGDVPGAFSMSGGNFTQDKNGNLVILDIMSGLKLFKKDGEIVQNFGIYQNQWSLGGAFSHFKTYQVIEKDGKEYLLYSLDIIEEAPDDYDPEFLQTRKNLILTDLETEETQTFLPFPEGSQFLNGNVFVFSDFRPVFSYDEKSQLLYLVFQNEPILFTYDWSGAKPVLKEKAALNLDGFVAGTGFEKGVVSFAKIADYKINPYPSQILNLEKYGDDLLISYKPTPADKGDIAIVMAGEASKELRAKLSEEIKTRTVVLTQKGDIIPLTLPEMNSYNFAVIGEDIWWMKKHTGEEEQEDFTVYRGRLVKE</sequence>
<accession>A0A3E0DQQ9</accession>
<evidence type="ECO:0008006" key="3">
    <source>
        <dbReference type="Google" id="ProtNLM"/>
    </source>
</evidence>
<evidence type="ECO:0000313" key="2">
    <source>
        <dbReference type="Proteomes" id="UP000256405"/>
    </source>
</evidence>